<name>A0A844G8M1_9NEIS</name>
<protein>
    <recommendedName>
        <fullName evidence="3">Glutamate-ammonia-ligase adenylyltransferase</fullName>
    </recommendedName>
</protein>
<sequence length="144" mass="16017">MPKLSRRMKWAVFLLLALLFYLFVLRTDPKVSALNDVIAQRGSSALQHYPYPFHVVRVEGDTAYLSTPRSPDVPVVSVIGTIEPKLAGASDNDPDFMAAQARMARVQGEARALVLSQPGIKHVEWELDRSRLLDHGVMLPPSQP</sequence>
<proteinExistence type="predicted"/>
<dbReference type="EMBL" id="WLYX01000001">
    <property type="protein sequence ID" value="MTD32736.1"/>
    <property type="molecule type" value="Genomic_DNA"/>
</dbReference>
<dbReference type="AlphaFoldDB" id="A0A844G8M1"/>
<dbReference type="RefSeq" id="WP_230369261.1">
    <property type="nucleotide sequence ID" value="NZ_WLYX01000001.1"/>
</dbReference>
<keyword evidence="2" id="KW-1185">Reference proteome</keyword>
<comment type="caution">
    <text evidence="1">The sequence shown here is derived from an EMBL/GenBank/DDBJ whole genome shotgun (WGS) entry which is preliminary data.</text>
</comment>
<evidence type="ECO:0008006" key="3">
    <source>
        <dbReference type="Google" id="ProtNLM"/>
    </source>
</evidence>
<gene>
    <name evidence="1" type="ORF">GKE73_03845</name>
</gene>
<evidence type="ECO:0000313" key="1">
    <source>
        <dbReference type="EMBL" id="MTD32736.1"/>
    </source>
</evidence>
<reference evidence="1 2" key="1">
    <citation type="submission" date="2019-11" db="EMBL/GenBank/DDBJ databases">
        <title>Draft genome sequence of Paludibacterium sp. dN18-1.</title>
        <authorList>
            <person name="Im W.-T."/>
        </authorList>
    </citation>
    <scope>NUCLEOTIDE SEQUENCE [LARGE SCALE GENOMIC DNA]</scope>
    <source>
        <strain evidence="2">dN 18-1</strain>
    </source>
</reference>
<dbReference type="Proteomes" id="UP000446658">
    <property type="component" value="Unassembled WGS sequence"/>
</dbReference>
<organism evidence="1 2">
    <name type="scientific">Paludibacterium denitrificans</name>
    <dbReference type="NCBI Taxonomy" id="2675226"/>
    <lineage>
        <taxon>Bacteria</taxon>
        <taxon>Pseudomonadati</taxon>
        <taxon>Pseudomonadota</taxon>
        <taxon>Betaproteobacteria</taxon>
        <taxon>Neisseriales</taxon>
        <taxon>Chromobacteriaceae</taxon>
        <taxon>Paludibacterium</taxon>
    </lineage>
</organism>
<evidence type="ECO:0000313" key="2">
    <source>
        <dbReference type="Proteomes" id="UP000446658"/>
    </source>
</evidence>
<accession>A0A844G8M1</accession>